<organism evidence="1 2">
    <name type="scientific">Candidatus Uhrbacteria bacterium CG22_combo_CG10-13_8_21_14_all_47_17</name>
    <dbReference type="NCBI Taxonomy" id="1975041"/>
    <lineage>
        <taxon>Bacteria</taxon>
        <taxon>Candidatus Uhriibacteriota</taxon>
    </lineage>
</organism>
<name>A0A2H0BTG1_9BACT</name>
<evidence type="ECO:0000313" key="1">
    <source>
        <dbReference type="EMBL" id="PIP60904.1"/>
    </source>
</evidence>
<dbReference type="AlphaFoldDB" id="A0A2H0BTG1"/>
<dbReference type="Proteomes" id="UP000231581">
    <property type="component" value="Unassembled WGS sequence"/>
</dbReference>
<comment type="caution">
    <text evidence="1">The sequence shown here is derived from an EMBL/GenBank/DDBJ whole genome shotgun (WGS) entry which is preliminary data.</text>
</comment>
<reference evidence="1 2" key="1">
    <citation type="submission" date="2017-09" db="EMBL/GenBank/DDBJ databases">
        <title>Depth-based differentiation of microbial function through sediment-hosted aquifers and enrichment of novel symbionts in the deep terrestrial subsurface.</title>
        <authorList>
            <person name="Probst A.J."/>
            <person name="Ladd B."/>
            <person name="Jarett J.K."/>
            <person name="Geller-Mcgrath D.E."/>
            <person name="Sieber C.M."/>
            <person name="Emerson J.B."/>
            <person name="Anantharaman K."/>
            <person name="Thomas B.C."/>
            <person name="Malmstrom R."/>
            <person name="Stieglmeier M."/>
            <person name="Klingl A."/>
            <person name="Woyke T."/>
            <person name="Ryan C.M."/>
            <person name="Banfield J.F."/>
        </authorList>
    </citation>
    <scope>NUCLEOTIDE SEQUENCE [LARGE SCALE GENOMIC DNA]</scope>
    <source>
        <strain evidence="1">CG22_combo_CG10-13_8_21_14_all_47_17</strain>
    </source>
</reference>
<accession>A0A2H0BTG1</accession>
<protein>
    <submittedName>
        <fullName evidence="1">Uncharacterized protein</fullName>
    </submittedName>
</protein>
<dbReference type="SUPFAM" id="SSF50475">
    <property type="entry name" value="FMN-binding split barrel"/>
    <property type="match status" value="1"/>
</dbReference>
<gene>
    <name evidence="1" type="ORF">COX00_00675</name>
</gene>
<proteinExistence type="predicted"/>
<sequence>MNVQWQGHAEIVPMPQADVIMDRVIKKMVSVPDFWPPIFKFREHDYVVIKITPTYMTMMEIKAQTISSPLPGYEVVLDT</sequence>
<dbReference type="EMBL" id="PCSZ01000018">
    <property type="protein sequence ID" value="PIP60904.1"/>
    <property type="molecule type" value="Genomic_DNA"/>
</dbReference>
<evidence type="ECO:0000313" key="2">
    <source>
        <dbReference type="Proteomes" id="UP000231581"/>
    </source>
</evidence>